<accession>A0A4Q0RXL3</accession>
<evidence type="ECO:0000313" key="1">
    <source>
        <dbReference type="EMBL" id="RXH23175.1"/>
    </source>
</evidence>
<evidence type="ECO:0000313" key="2">
    <source>
        <dbReference type="Proteomes" id="UP000290565"/>
    </source>
</evidence>
<comment type="caution">
    <text evidence="1">The sequence shown here is derived from an EMBL/GenBank/DDBJ whole genome shotgun (WGS) entry which is preliminary data.</text>
</comment>
<dbReference type="Proteomes" id="UP000290565">
    <property type="component" value="Unassembled WGS sequence"/>
</dbReference>
<name>A0A4Q0RXL3_9BRAD</name>
<protein>
    <submittedName>
        <fullName evidence="1">Uncharacterized protein</fullName>
    </submittedName>
</protein>
<dbReference type="EMBL" id="LBJM01000202">
    <property type="protein sequence ID" value="RXH23175.1"/>
    <property type="molecule type" value="Genomic_DNA"/>
</dbReference>
<gene>
    <name evidence="1" type="ORF">XH94_36940</name>
</gene>
<sequence length="64" mass="7348">MLYKRIPRLFAELASRGDGRHQRLLYDLDRIELLLLDHRGLSRSTSAPLARQFGSIDGLPFTHS</sequence>
<dbReference type="AlphaFoldDB" id="A0A4Q0RXL3"/>
<proteinExistence type="predicted"/>
<reference evidence="1 2" key="1">
    <citation type="submission" date="2015-04" db="EMBL/GenBank/DDBJ databases">
        <title>Comparative genomics of rhizobia nodulating Arachis hypogaea in China.</title>
        <authorList>
            <person name="Li Y."/>
        </authorList>
    </citation>
    <scope>NUCLEOTIDE SEQUENCE [LARGE SCALE GENOMIC DNA]</scope>
    <source>
        <strain evidence="1 2">CCBAU 51787</strain>
    </source>
</reference>
<organism evidence="1 2">
    <name type="scientific">Bradyrhizobium zhanjiangense</name>
    <dbReference type="NCBI Taxonomy" id="1325107"/>
    <lineage>
        <taxon>Bacteria</taxon>
        <taxon>Pseudomonadati</taxon>
        <taxon>Pseudomonadota</taxon>
        <taxon>Alphaproteobacteria</taxon>
        <taxon>Hyphomicrobiales</taxon>
        <taxon>Nitrobacteraceae</taxon>
        <taxon>Bradyrhizobium</taxon>
    </lineage>
</organism>